<organism evidence="2 3">
    <name type="scientific">Penicillium cf. griseofulvum</name>
    <dbReference type="NCBI Taxonomy" id="2972120"/>
    <lineage>
        <taxon>Eukaryota</taxon>
        <taxon>Fungi</taxon>
        <taxon>Dikarya</taxon>
        <taxon>Ascomycota</taxon>
        <taxon>Pezizomycotina</taxon>
        <taxon>Eurotiomycetes</taxon>
        <taxon>Eurotiomycetidae</taxon>
        <taxon>Eurotiales</taxon>
        <taxon>Aspergillaceae</taxon>
        <taxon>Penicillium</taxon>
    </lineage>
</organism>
<name>A0A9W9MBN8_9EURO</name>
<accession>A0A9W9MBN8</accession>
<evidence type="ECO:0000256" key="1">
    <source>
        <dbReference type="SAM" id="MobiDB-lite"/>
    </source>
</evidence>
<dbReference type="AlphaFoldDB" id="A0A9W9MBN8"/>
<reference evidence="2" key="1">
    <citation type="submission" date="2022-11" db="EMBL/GenBank/DDBJ databases">
        <authorList>
            <person name="Petersen C."/>
        </authorList>
    </citation>
    <scope>NUCLEOTIDE SEQUENCE</scope>
    <source>
        <strain evidence="2">IBT 16849</strain>
    </source>
</reference>
<keyword evidence="3" id="KW-1185">Reference proteome</keyword>
<sequence length="142" mass="16149">MPHHGTTHRVTRTRRALTISTIATRCPSRTTQPTNDPLLMRLVPLSSTQLINNPLPKLSIQSQTHTYPYWRNKLPFVDHRTQTRSRHSGPSTKSKLNSSQKSSKLQSEPTSLVTFSHTFMLLHDTTLSPEETCYLRPMSLDG</sequence>
<comment type="caution">
    <text evidence="2">The sequence shown here is derived from an EMBL/GenBank/DDBJ whole genome shotgun (WGS) entry which is preliminary data.</text>
</comment>
<feature type="region of interest" description="Disordered" evidence="1">
    <location>
        <begin position="78"/>
        <end position="108"/>
    </location>
</feature>
<evidence type="ECO:0000313" key="2">
    <source>
        <dbReference type="EMBL" id="KAJ5194407.1"/>
    </source>
</evidence>
<reference evidence="2" key="2">
    <citation type="journal article" date="2023" name="IMA Fungus">
        <title>Comparative genomic study of the Penicillium genus elucidates a diverse pangenome and 15 lateral gene transfer events.</title>
        <authorList>
            <person name="Petersen C."/>
            <person name="Sorensen T."/>
            <person name="Nielsen M.R."/>
            <person name="Sondergaard T.E."/>
            <person name="Sorensen J.L."/>
            <person name="Fitzpatrick D.A."/>
            <person name="Frisvad J.C."/>
            <person name="Nielsen K.L."/>
        </authorList>
    </citation>
    <scope>NUCLEOTIDE SEQUENCE</scope>
    <source>
        <strain evidence="2">IBT 16849</strain>
    </source>
</reference>
<feature type="compositionally biased region" description="Low complexity" evidence="1">
    <location>
        <begin position="91"/>
        <end position="107"/>
    </location>
</feature>
<dbReference type="EMBL" id="JAPQKP010000004">
    <property type="protein sequence ID" value="KAJ5194407.1"/>
    <property type="molecule type" value="Genomic_DNA"/>
</dbReference>
<dbReference type="Proteomes" id="UP001150879">
    <property type="component" value="Unassembled WGS sequence"/>
</dbReference>
<proteinExistence type="predicted"/>
<protein>
    <submittedName>
        <fullName evidence="2">Uncharacterized protein</fullName>
    </submittedName>
</protein>
<gene>
    <name evidence="2" type="ORF">N7472_006873</name>
</gene>
<evidence type="ECO:0000313" key="3">
    <source>
        <dbReference type="Proteomes" id="UP001150879"/>
    </source>
</evidence>